<gene>
    <name evidence="2" type="ORF">H0235_001971</name>
</gene>
<dbReference type="EMBL" id="JACSDY010000001">
    <property type="protein sequence ID" value="KAF7439580.1"/>
    <property type="molecule type" value="Genomic_DNA"/>
</dbReference>
<protein>
    <recommendedName>
        <fullName evidence="1">Anillin homology domain-containing protein</fullName>
    </recommendedName>
</protein>
<dbReference type="PANTHER" id="PTHR21538:SF24">
    <property type="entry name" value="PH DOMAIN-CONTAINING PROTEIN"/>
    <property type="match status" value="1"/>
</dbReference>
<dbReference type="GO" id="GO:0000915">
    <property type="term" value="P:actomyosin contractile ring assembly"/>
    <property type="evidence" value="ECO:0007669"/>
    <property type="project" value="TreeGrafter"/>
</dbReference>
<proteinExistence type="predicted"/>
<dbReference type="Proteomes" id="UP000600918">
    <property type="component" value="Unassembled WGS sequence"/>
</dbReference>
<keyword evidence="3" id="KW-1185">Reference proteome</keyword>
<dbReference type="AlphaFoldDB" id="A0A834UHP8"/>
<dbReference type="SUPFAM" id="SSF50729">
    <property type="entry name" value="PH domain-like"/>
    <property type="match status" value="1"/>
</dbReference>
<evidence type="ECO:0000313" key="3">
    <source>
        <dbReference type="Proteomes" id="UP000600918"/>
    </source>
</evidence>
<dbReference type="Pfam" id="PF08174">
    <property type="entry name" value="Anillin"/>
    <property type="match status" value="1"/>
</dbReference>
<feature type="domain" description="Anillin homology" evidence="1">
    <location>
        <begin position="121"/>
        <end position="262"/>
    </location>
</feature>
<dbReference type="GO" id="GO:0031106">
    <property type="term" value="P:septin ring organization"/>
    <property type="evidence" value="ECO:0007669"/>
    <property type="project" value="TreeGrafter"/>
</dbReference>
<evidence type="ECO:0000259" key="1">
    <source>
        <dbReference type="Pfam" id="PF08174"/>
    </source>
</evidence>
<sequence length="513" mass="58755">MAPIIIRGKKIVSSSKSNYDASEKENIYLRRLTDYQTRVRRRDTVRSVRNATERDLERKVGVEIQIRDGSTKLLAAARHRTQSLEAARALFISNEKMSMYMKELQRRKKNSSETSKSSESTGTVSLSELRFPLMWKDLDHFKNRGDYRRFAVFCMARIGTEICDTSLLCPIDRTHTDITFVNPLIFNNVPAEFELRLEIYSCMLEEDFSIASTPLKITKTIHSSISKTLGKRLSASLNGDINPVQLGPRFELAASAKLTIEETENGVRTHDLVINHVENKNCMLPLFGYFCCRLAVEPECVNSDIYTGIIDINGQKYWARLRNFCIKTWFSRELEDEEKNVIHTIPIDKETIIQPSKHSSRKLLITNFIDGIKKTIIIVLKSNKEALEWLKYLTTHSKDHSRWKSAGQTIQQVHSTDNISIFCNNKQGSLYDETSLIESIPSSLYSTQRFSVQDISCTIPSNVSGNTSNLHTRSLRNNIQIFEIIFKQVIALPNNDISQISITKLHMLRCSRV</sequence>
<dbReference type="InterPro" id="IPR051364">
    <property type="entry name" value="Cytokinesis/Rho-signaling"/>
</dbReference>
<organism evidence="2 3">
    <name type="scientific">Vespula pensylvanica</name>
    <name type="common">Western yellow jacket</name>
    <name type="synonym">Wasp</name>
    <dbReference type="NCBI Taxonomy" id="30213"/>
    <lineage>
        <taxon>Eukaryota</taxon>
        <taxon>Metazoa</taxon>
        <taxon>Ecdysozoa</taxon>
        <taxon>Arthropoda</taxon>
        <taxon>Hexapoda</taxon>
        <taxon>Insecta</taxon>
        <taxon>Pterygota</taxon>
        <taxon>Neoptera</taxon>
        <taxon>Endopterygota</taxon>
        <taxon>Hymenoptera</taxon>
        <taxon>Apocrita</taxon>
        <taxon>Aculeata</taxon>
        <taxon>Vespoidea</taxon>
        <taxon>Vespidae</taxon>
        <taxon>Vespinae</taxon>
        <taxon>Vespula</taxon>
    </lineage>
</organism>
<accession>A0A834UHP8</accession>
<dbReference type="GO" id="GO:0000281">
    <property type="term" value="P:mitotic cytokinesis"/>
    <property type="evidence" value="ECO:0007669"/>
    <property type="project" value="TreeGrafter"/>
</dbReference>
<reference evidence="2" key="1">
    <citation type="journal article" date="2020" name="G3 (Bethesda)">
        <title>High-Quality Assemblies for Three Invasive Social Wasps from the &lt;i&gt;Vespula&lt;/i&gt; Genus.</title>
        <authorList>
            <person name="Harrop T.W.R."/>
            <person name="Guhlin J."/>
            <person name="McLaughlin G.M."/>
            <person name="Permina E."/>
            <person name="Stockwell P."/>
            <person name="Gilligan J."/>
            <person name="Le Lec M.F."/>
            <person name="Gruber M.A.M."/>
            <person name="Quinn O."/>
            <person name="Lovegrove M."/>
            <person name="Duncan E.J."/>
            <person name="Remnant E.J."/>
            <person name="Van Eeckhoven J."/>
            <person name="Graham B."/>
            <person name="Knapp R.A."/>
            <person name="Langford K.W."/>
            <person name="Kronenberg Z."/>
            <person name="Press M.O."/>
            <person name="Eacker S.M."/>
            <person name="Wilson-Rankin E.E."/>
            <person name="Purcell J."/>
            <person name="Lester P.J."/>
            <person name="Dearden P.K."/>
        </authorList>
    </citation>
    <scope>NUCLEOTIDE SEQUENCE</scope>
    <source>
        <strain evidence="2">Volc-1</strain>
    </source>
</reference>
<name>A0A834UHP8_VESPE</name>
<dbReference type="InterPro" id="IPR012966">
    <property type="entry name" value="AHD"/>
</dbReference>
<dbReference type="GO" id="GO:0005826">
    <property type="term" value="C:actomyosin contractile ring"/>
    <property type="evidence" value="ECO:0007669"/>
    <property type="project" value="TreeGrafter"/>
</dbReference>
<comment type="caution">
    <text evidence="2">The sequence shown here is derived from an EMBL/GenBank/DDBJ whole genome shotgun (WGS) entry which is preliminary data.</text>
</comment>
<evidence type="ECO:0000313" key="2">
    <source>
        <dbReference type="EMBL" id="KAF7439580.1"/>
    </source>
</evidence>
<dbReference type="PANTHER" id="PTHR21538">
    <property type="entry name" value="ANILLIN/RHOTEKIN RTKN"/>
    <property type="match status" value="1"/>
</dbReference>